<dbReference type="Gene3D" id="3.90.45.10">
    <property type="entry name" value="Peptide deformylase"/>
    <property type="match status" value="1"/>
</dbReference>
<evidence type="ECO:0000256" key="5">
    <source>
        <dbReference type="ARBA" id="ARBA00023004"/>
    </source>
</evidence>
<dbReference type="PIRSF" id="PIRSF004749">
    <property type="entry name" value="Pep_def"/>
    <property type="match status" value="1"/>
</dbReference>
<dbReference type="GO" id="GO:0006412">
    <property type="term" value="P:translation"/>
    <property type="evidence" value="ECO:0007669"/>
    <property type="project" value="UniProtKB-UniRule"/>
</dbReference>
<dbReference type="PANTHER" id="PTHR10458">
    <property type="entry name" value="PEPTIDE DEFORMYLASE"/>
    <property type="match status" value="1"/>
</dbReference>
<dbReference type="Proteomes" id="UP000066480">
    <property type="component" value="Chromosome"/>
</dbReference>
<gene>
    <name evidence="6" type="primary">def</name>
    <name evidence="7" type="ORF">VV02_24485</name>
</gene>
<evidence type="ECO:0000256" key="2">
    <source>
        <dbReference type="ARBA" id="ARBA00022723"/>
    </source>
</evidence>
<keyword evidence="8" id="KW-1185">Reference proteome</keyword>
<dbReference type="Pfam" id="PF01327">
    <property type="entry name" value="Pep_deformylase"/>
    <property type="match status" value="1"/>
</dbReference>
<dbReference type="NCBIfam" id="NF001159">
    <property type="entry name" value="PRK00150.1-3"/>
    <property type="match status" value="1"/>
</dbReference>
<feature type="active site" evidence="6">
    <location>
        <position position="143"/>
    </location>
</feature>
<dbReference type="NCBIfam" id="TIGR00079">
    <property type="entry name" value="pept_deformyl"/>
    <property type="match status" value="1"/>
</dbReference>
<dbReference type="KEGG" id="lmoi:VV02_24485"/>
<dbReference type="OrthoDB" id="9804313at2"/>
<keyword evidence="3 6" id="KW-0378">Hydrolase</keyword>
<dbReference type="AlphaFoldDB" id="A0A0K1JNV8"/>
<dbReference type="PATRIC" id="fig|571913.6.peg.4966"/>
<keyword evidence="2 6" id="KW-0479">Metal-binding</keyword>
<name>A0A0K1JNV8_9MICO</name>
<evidence type="ECO:0000256" key="1">
    <source>
        <dbReference type="ARBA" id="ARBA00010759"/>
    </source>
</evidence>
<feature type="binding site" evidence="6">
    <location>
        <position position="146"/>
    </location>
    <ligand>
        <name>Fe cation</name>
        <dbReference type="ChEBI" id="CHEBI:24875"/>
    </ligand>
</feature>
<keyword evidence="5 6" id="KW-0408">Iron</keyword>
<dbReference type="GO" id="GO:0042586">
    <property type="term" value="F:peptide deformylase activity"/>
    <property type="evidence" value="ECO:0007669"/>
    <property type="project" value="UniProtKB-UniRule"/>
</dbReference>
<keyword evidence="4 6" id="KW-0648">Protein biosynthesis</keyword>
<comment type="similarity">
    <text evidence="1 6">Belongs to the polypeptide deformylase family.</text>
</comment>
<accession>A0A0K1JNV8</accession>
<evidence type="ECO:0000313" key="7">
    <source>
        <dbReference type="EMBL" id="AKU18268.1"/>
    </source>
</evidence>
<dbReference type="HAMAP" id="MF_00163">
    <property type="entry name" value="Pep_deformylase"/>
    <property type="match status" value="1"/>
</dbReference>
<evidence type="ECO:0000256" key="3">
    <source>
        <dbReference type="ARBA" id="ARBA00022801"/>
    </source>
</evidence>
<dbReference type="InterPro" id="IPR023635">
    <property type="entry name" value="Peptide_deformylase"/>
</dbReference>
<reference evidence="7 8" key="1">
    <citation type="submission" date="2015-03" db="EMBL/GenBank/DDBJ databases">
        <title>Luteipulveratus halotolerans sp. nov., a novel actinobacterium (Dermacoccaceae) from Sarawak, Malaysia.</title>
        <authorList>
            <person name="Juboi H."/>
            <person name="Basik A."/>
            <person name="Shamsul S.S."/>
            <person name="Arnold P."/>
            <person name="Schmitt E.K."/>
            <person name="Sanglier J.-J."/>
            <person name="Yeo T."/>
        </authorList>
    </citation>
    <scope>NUCLEOTIDE SEQUENCE [LARGE SCALE GENOMIC DNA]</scope>
    <source>
        <strain evidence="7 8">MN07-A0370</strain>
    </source>
</reference>
<dbReference type="EC" id="3.5.1.88" evidence="6"/>
<dbReference type="PANTHER" id="PTHR10458:SF2">
    <property type="entry name" value="PEPTIDE DEFORMYLASE, MITOCHONDRIAL"/>
    <property type="match status" value="1"/>
</dbReference>
<dbReference type="GO" id="GO:0046872">
    <property type="term" value="F:metal ion binding"/>
    <property type="evidence" value="ECO:0007669"/>
    <property type="project" value="UniProtKB-KW"/>
</dbReference>
<dbReference type="InterPro" id="IPR036821">
    <property type="entry name" value="Peptide_deformylase_sf"/>
</dbReference>
<feature type="binding site" evidence="6">
    <location>
        <position position="99"/>
    </location>
    <ligand>
        <name>Fe cation</name>
        <dbReference type="ChEBI" id="CHEBI:24875"/>
    </ligand>
</feature>
<evidence type="ECO:0000256" key="6">
    <source>
        <dbReference type="HAMAP-Rule" id="MF_00163"/>
    </source>
</evidence>
<sequence length="191" mass="21138">MAVRPITIIGHKALHQPTKKVREVTDDIRTLVADMFDTNEAANGAGLAANQVGARWRIFVYDCEDGAEVRQRGYIINPVLEKGLVRTADLDPDDGSEGCLSIPGEHFPTARADWARVTGTDLDGNEVVVEAEGGTLARCLQHETDHLDGKLYVERLTPTYRAKSREAIKQRGWEAARITKWDPSTQEAEDV</sequence>
<dbReference type="CDD" id="cd00487">
    <property type="entry name" value="Pep_deformylase"/>
    <property type="match status" value="1"/>
</dbReference>
<comment type="catalytic activity">
    <reaction evidence="6">
        <text>N-terminal N-formyl-L-methionyl-[peptide] + H2O = N-terminal L-methionyl-[peptide] + formate</text>
        <dbReference type="Rhea" id="RHEA:24420"/>
        <dbReference type="Rhea" id="RHEA-COMP:10639"/>
        <dbReference type="Rhea" id="RHEA-COMP:10640"/>
        <dbReference type="ChEBI" id="CHEBI:15377"/>
        <dbReference type="ChEBI" id="CHEBI:15740"/>
        <dbReference type="ChEBI" id="CHEBI:49298"/>
        <dbReference type="ChEBI" id="CHEBI:64731"/>
        <dbReference type="EC" id="3.5.1.88"/>
    </reaction>
</comment>
<protein>
    <recommendedName>
        <fullName evidence="6">Peptide deformylase</fullName>
        <shortName evidence="6">PDF</shortName>
        <ecNumber evidence="6">3.5.1.88</ecNumber>
    </recommendedName>
    <alternativeName>
        <fullName evidence="6">Polypeptide deformylase</fullName>
    </alternativeName>
</protein>
<evidence type="ECO:0000313" key="8">
    <source>
        <dbReference type="Proteomes" id="UP000066480"/>
    </source>
</evidence>
<comment type="cofactor">
    <cofactor evidence="6">
        <name>Fe(2+)</name>
        <dbReference type="ChEBI" id="CHEBI:29033"/>
    </cofactor>
    <text evidence="6">Binds 1 Fe(2+) ion.</text>
</comment>
<comment type="function">
    <text evidence="6">Removes the formyl group from the N-terminal Met of newly synthesized proteins. Requires at least a dipeptide for an efficient rate of reaction. N-terminal L-methionine is a prerequisite for activity but the enzyme has broad specificity at other positions.</text>
</comment>
<organism evidence="7 8">
    <name type="scientific">Luteipulveratus mongoliensis</name>
    <dbReference type="NCBI Taxonomy" id="571913"/>
    <lineage>
        <taxon>Bacteria</taxon>
        <taxon>Bacillati</taxon>
        <taxon>Actinomycetota</taxon>
        <taxon>Actinomycetes</taxon>
        <taxon>Micrococcales</taxon>
        <taxon>Dermacoccaceae</taxon>
        <taxon>Luteipulveratus</taxon>
    </lineage>
</organism>
<dbReference type="SUPFAM" id="SSF56420">
    <property type="entry name" value="Peptide deformylase"/>
    <property type="match status" value="1"/>
</dbReference>
<dbReference type="STRING" id="571913.VV02_24485"/>
<proteinExistence type="inferred from homology"/>
<dbReference type="RefSeq" id="WP_052595904.1">
    <property type="nucleotide sequence ID" value="NZ_CP011112.1"/>
</dbReference>
<evidence type="ECO:0000256" key="4">
    <source>
        <dbReference type="ARBA" id="ARBA00022917"/>
    </source>
</evidence>
<dbReference type="PRINTS" id="PR01576">
    <property type="entry name" value="PDEFORMYLASE"/>
</dbReference>
<feature type="binding site" evidence="6">
    <location>
        <position position="142"/>
    </location>
    <ligand>
        <name>Fe cation</name>
        <dbReference type="ChEBI" id="CHEBI:24875"/>
    </ligand>
</feature>
<dbReference type="EMBL" id="CP011112">
    <property type="protein sequence ID" value="AKU18268.1"/>
    <property type="molecule type" value="Genomic_DNA"/>
</dbReference>